<feature type="domain" description="Putative restriction endonuclease" evidence="1">
    <location>
        <begin position="30"/>
        <end position="192"/>
    </location>
</feature>
<dbReference type="SUPFAM" id="SSF52980">
    <property type="entry name" value="Restriction endonuclease-like"/>
    <property type="match status" value="1"/>
</dbReference>
<comment type="caution">
    <text evidence="2">The sequence shown here is derived from an EMBL/GenBank/DDBJ whole genome shotgun (WGS) entry which is preliminary data.</text>
</comment>
<accession>A0A2W2BJF2</accession>
<dbReference type="AlphaFoldDB" id="A0A2W2BJF2"/>
<evidence type="ECO:0000313" key="2">
    <source>
        <dbReference type="EMBL" id="PZF80474.1"/>
    </source>
</evidence>
<dbReference type="PANTHER" id="PTHR34107">
    <property type="entry name" value="SLL0198 PROTEIN-RELATED"/>
    <property type="match status" value="1"/>
</dbReference>
<dbReference type="Proteomes" id="UP000248764">
    <property type="component" value="Unassembled WGS sequence"/>
</dbReference>
<reference evidence="2 3" key="1">
    <citation type="submission" date="2018-01" db="EMBL/GenBank/DDBJ databases">
        <title>Draft genome sequence of Jiangella sp. GTF31.</title>
        <authorList>
            <person name="Sahin N."/>
            <person name="Ay H."/>
            <person name="Saygin H."/>
        </authorList>
    </citation>
    <scope>NUCLEOTIDE SEQUENCE [LARGE SCALE GENOMIC DNA]</scope>
    <source>
        <strain evidence="2 3">GTF31</strain>
    </source>
</reference>
<dbReference type="InterPro" id="IPR011335">
    <property type="entry name" value="Restrct_endonuc-II-like"/>
</dbReference>
<gene>
    <name evidence="2" type="ORF">C1I92_25745</name>
</gene>
<dbReference type="EMBL" id="POTW01000086">
    <property type="protein sequence ID" value="PZF80474.1"/>
    <property type="molecule type" value="Genomic_DNA"/>
</dbReference>
<keyword evidence="3" id="KW-1185">Reference proteome</keyword>
<keyword evidence="2" id="KW-0540">Nuclease</keyword>
<keyword evidence="2" id="KW-0255">Endonuclease</keyword>
<dbReference type="GO" id="GO:0004519">
    <property type="term" value="F:endonuclease activity"/>
    <property type="evidence" value="ECO:0007669"/>
    <property type="project" value="UniProtKB-KW"/>
</dbReference>
<evidence type="ECO:0000259" key="1">
    <source>
        <dbReference type="Pfam" id="PF05685"/>
    </source>
</evidence>
<name>A0A2W2BJF2_9ACTN</name>
<dbReference type="InterPro" id="IPR008538">
    <property type="entry name" value="Uma2"/>
</dbReference>
<dbReference type="CDD" id="cd06260">
    <property type="entry name" value="DUF820-like"/>
    <property type="match status" value="1"/>
</dbReference>
<protein>
    <submittedName>
        <fullName evidence="2">Uma2 family endonuclease</fullName>
    </submittedName>
</protein>
<evidence type="ECO:0000313" key="3">
    <source>
        <dbReference type="Proteomes" id="UP000248764"/>
    </source>
</evidence>
<dbReference type="Pfam" id="PF05685">
    <property type="entry name" value="Uma2"/>
    <property type="match status" value="1"/>
</dbReference>
<dbReference type="PANTHER" id="PTHR34107:SF2">
    <property type="entry name" value="SLL0888 PROTEIN"/>
    <property type="match status" value="1"/>
</dbReference>
<organism evidence="2 3">
    <name type="scientific">Jiangella anatolica</name>
    <dbReference type="NCBI Taxonomy" id="2670374"/>
    <lineage>
        <taxon>Bacteria</taxon>
        <taxon>Bacillati</taxon>
        <taxon>Actinomycetota</taxon>
        <taxon>Actinomycetes</taxon>
        <taxon>Jiangellales</taxon>
        <taxon>Jiangellaceae</taxon>
        <taxon>Jiangella</taxon>
    </lineage>
</organism>
<keyword evidence="2" id="KW-0378">Hydrolase</keyword>
<dbReference type="Gene3D" id="3.90.1570.10">
    <property type="entry name" value="tt1808, chain A"/>
    <property type="match status" value="1"/>
</dbReference>
<proteinExistence type="predicted"/>
<sequence>MTRRSDHDRAKEVPMTTVTVPNQLLTIEDWDALEETDASRYWELVDGTIVMNPFPSVGHQLVGQRLVTRLGTQLPDGLVALQHLGVTIEAQFPPTERGPDVVVFSRAQVRLDAPRLDPAHVRLVVEIVSPGSRRTDRIAKVADYQYAGIPAYWIIDPAAGDDGRFVAYELVGVAYKEVARGSGVITLERPFPVTIDVDELLTFD</sequence>
<dbReference type="InterPro" id="IPR012296">
    <property type="entry name" value="Nuclease_put_TT1808"/>
</dbReference>